<reference evidence="2" key="1">
    <citation type="submission" date="2022-09" db="EMBL/GenBank/DDBJ databases">
        <authorList>
            <person name="Yuan C."/>
            <person name="Ke Z."/>
        </authorList>
    </citation>
    <scope>NUCLEOTIDE SEQUENCE</scope>
    <source>
        <strain evidence="2">LB-8</strain>
    </source>
</reference>
<evidence type="ECO:0000259" key="1">
    <source>
        <dbReference type="Pfam" id="PF14310"/>
    </source>
</evidence>
<comment type="caution">
    <text evidence="2">The sequence shown here is derived from an EMBL/GenBank/DDBJ whole genome shotgun (WGS) entry which is preliminary data.</text>
</comment>
<reference evidence="2" key="2">
    <citation type="submission" date="2023-04" db="EMBL/GenBank/DDBJ databases">
        <title>Paracnuella aquatica gen. nov., sp. nov., a member of the family Chitinophagaceae isolated from a hot spring.</title>
        <authorList>
            <person name="Wang C."/>
        </authorList>
    </citation>
    <scope>NUCLEOTIDE SEQUENCE</scope>
    <source>
        <strain evidence="2">LB-8</strain>
    </source>
</reference>
<dbReference type="Pfam" id="PF14310">
    <property type="entry name" value="Fn3-like"/>
    <property type="match status" value="1"/>
</dbReference>
<evidence type="ECO:0000313" key="3">
    <source>
        <dbReference type="Proteomes" id="UP001155483"/>
    </source>
</evidence>
<dbReference type="AlphaFoldDB" id="A0A9X3BI83"/>
<dbReference type="GO" id="GO:0004553">
    <property type="term" value="F:hydrolase activity, hydrolyzing O-glycosyl compounds"/>
    <property type="evidence" value="ECO:0007669"/>
    <property type="project" value="InterPro"/>
</dbReference>
<accession>A0A9X3BI83</accession>
<dbReference type="InterPro" id="IPR026891">
    <property type="entry name" value="Fn3-like"/>
</dbReference>
<dbReference type="InterPro" id="IPR036962">
    <property type="entry name" value="Glyco_hydro_3_N_sf"/>
</dbReference>
<dbReference type="Proteomes" id="UP001155483">
    <property type="component" value="Unassembled WGS sequence"/>
</dbReference>
<proteinExistence type="predicted"/>
<keyword evidence="3" id="KW-1185">Reference proteome</keyword>
<name>A0A9X3BI83_9BACT</name>
<gene>
    <name evidence="2" type="ORF">OCK74_11645</name>
</gene>
<evidence type="ECO:0000313" key="2">
    <source>
        <dbReference type="EMBL" id="MCU7549773.1"/>
    </source>
</evidence>
<dbReference type="Gene3D" id="3.20.20.300">
    <property type="entry name" value="Glycoside hydrolase, family 3, N-terminal domain"/>
    <property type="match status" value="1"/>
</dbReference>
<dbReference type="EMBL" id="JAOTIF010000007">
    <property type="protein sequence ID" value="MCU7549773.1"/>
    <property type="molecule type" value="Genomic_DNA"/>
</dbReference>
<protein>
    <submittedName>
        <fullName evidence="2">Fibronectin type III-like domain-contianing protein</fullName>
    </submittedName>
</protein>
<dbReference type="RefSeq" id="WP_279297212.1">
    <property type="nucleotide sequence ID" value="NZ_JAOTIF010000007.1"/>
</dbReference>
<feature type="domain" description="Fibronectin type III-like" evidence="1">
    <location>
        <begin position="92"/>
        <end position="132"/>
    </location>
</feature>
<organism evidence="2 3">
    <name type="scientific">Paraflavisolibacter caeni</name>
    <dbReference type="NCBI Taxonomy" id="2982496"/>
    <lineage>
        <taxon>Bacteria</taxon>
        <taxon>Pseudomonadati</taxon>
        <taxon>Bacteroidota</taxon>
        <taxon>Chitinophagia</taxon>
        <taxon>Chitinophagales</taxon>
        <taxon>Chitinophagaceae</taxon>
        <taxon>Paraflavisolibacter</taxon>
    </lineage>
</organism>
<sequence length="146" mass="16354">MFRRILIGILLFISIQGFAQKEDRMNHFINGLMSKMTLDEKVGQLNLIAPGGEIQTGEAGSSNVEAKIKEGKVGALFAVTGVERIRHFQEMAVKESRSIHFTITEEELKFFNSNLQWIAEHGDFKVFIGTDSENVKEAKFSFSIAA</sequence>
<dbReference type="GO" id="GO:0005975">
    <property type="term" value="P:carbohydrate metabolic process"/>
    <property type="evidence" value="ECO:0007669"/>
    <property type="project" value="InterPro"/>
</dbReference>